<name>A0A377GJ24_9GAMM</name>
<evidence type="ECO:0000256" key="1">
    <source>
        <dbReference type="PROSITE-ProRule" id="PRU00023"/>
    </source>
</evidence>
<dbReference type="PROSITE" id="PS50088">
    <property type="entry name" value="ANK_REPEAT"/>
    <property type="match status" value="1"/>
</dbReference>
<proteinExistence type="predicted"/>
<dbReference type="InterPro" id="IPR002110">
    <property type="entry name" value="Ankyrin_rpt"/>
</dbReference>
<feature type="repeat" description="ANK" evidence="1">
    <location>
        <begin position="38"/>
        <end position="70"/>
    </location>
</feature>
<dbReference type="STRING" id="464.Lgor_2801"/>
<keyword evidence="1" id="KW-0040">ANK repeat</keyword>
<dbReference type="PROSITE" id="PS50297">
    <property type="entry name" value="ANK_REP_REGION"/>
    <property type="match status" value="1"/>
</dbReference>
<dbReference type="InterPro" id="IPR036770">
    <property type="entry name" value="Ankyrin_rpt-contain_sf"/>
</dbReference>
<accession>A0A377GJ24</accession>
<evidence type="ECO:0000313" key="6">
    <source>
        <dbReference type="Proteomes" id="UP000254374"/>
    </source>
</evidence>
<dbReference type="Proteomes" id="UP000254374">
    <property type="component" value="Unassembled WGS sequence"/>
</dbReference>
<reference evidence="4 6" key="2">
    <citation type="submission" date="2018-06" db="EMBL/GenBank/DDBJ databases">
        <authorList>
            <consortium name="Pathogen Informatics"/>
            <person name="Doyle S."/>
        </authorList>
    </citation>
    <scope>NUCLEOTIDE SEQUENCE [LARGE SCALE GENOMIC DNA]</scope>
    <source>
        <strain evidence="4 6">NCTC11401</strain>
    </source>
</reference>
<gene>
    <name evidence="4" type="ORF">NCTC11401_01635</name>
    <name evidence="3" type="ORF">SAMN05421777_11375</name>
</gene>
<evidence type="ECO:0000313" key="3">
    <source>
        <dbReference type="EMBL" id="SIR48924.1"/>
    </source>
</evidence>
<evidence type="ECO:0000256" key="2">
    <source>
        <dbReference type="SAM" id="MobiDB-lite"/>
    </source>
</evidence>
<dbReference type="Pfam" id="PF12796">
    <property type="entry name" value="Ank_2"/>
    <property type="match status" value="1"/>
</dbReference>
<protein>
    <submittedName>
        <fullName evidence="4">Ankyrin repeats (3 copies)</fullName>
    </submittedName>
</protein>
<organism evidence="4 6">
    <name type="scientific">Fluoribacter gormanii</name>
    <dbReference type="NCBI Taxonomy" id="464"/>
    <lineage>
        <taxon>Bacteria</taxon>
        <taxon>Pseudomonadati</taxon>
        <taxon>Pseudomonadota</taxon>
        <taxon>Gammaproteobacteria</taxon>
        <taxon>Legionellales</taxon>
        <taxon>Legionellaceae</taxon>
        <taxon>Fluoribacter</taxon>
    </lineage>
</organism>
<dbReference type="SUPFAM" id="SSF48403">
    <property type="entry name" value="Ankyrin repeat"/>
    <property type="match status" value="1"/>
</dbReference>
<dbReference type="Proteomes" id="UP000186808">
    <property type="component" value="Unassembled WGS sequence"/>
</dbReference>
<dbReference type="SMART" id="SM00248">
    <property type="entry name" value="ANK"/>
    <property type="match status" value="4"/>
</dbReference>
<dbReference type="AlphaFoldDB" id="A0A377GJ24"/>
<feature type="region of interest" description="Disordered" evidence="2">
    <location>
        <begin position="507"/>
        <end position="537"/>
    </location>
</feature>
<feature type="compositionally biased region" description="Basic and acidic residues" evidence="2">
    <location>
        <begin position="507"/>
        <end position="524"/>
    </location>
</feature>
<dbReference type="EMBL" id="UGGV01000001">
    <property type="protein sequence ID" value="STO24817.1"/>
    <property type="molecule type" value="Genomic_DNA"/>
</dbReference>
<sequence>MCPLNNLLHEAAKAGTIYQIQELITQQKHNPNQLHTELGIPPLALAAQGGHLEAMKELLRLGADLNYDPKDKPSLWHFALQTPKALEIFDFLEEEGLSFPRHELYLDDEEKTLLSKMVSHERWDIILKIINRFSDVRIINSAPEQGPNKGATLMWQAAYKSKWDVIEAILNKFPDANHNAIPEAKLHEGTSVLNILAPMLVLLKKWSILFSIMESRKLADIDLKCFLDTQEDDDPFLVLLLQEEDKTLIERFMYNFLLRSFLLTNDSKLFTRETLCVFLKQQKHDLMRRLGDSYLPTYEEIEDLSRLMKQFNAHLMQLFDNMESLWRDGKLIFLLPDELRLELTEHLFNHAAFINLEKSMKSQLINLFIDSHRQQLVFEEPSIDHAKEYCDKLARLVFRAWRQEHFNFFMKHPISRSTAKDAYELLSECLFTNLLRNEALPRLNCANQSFVPPLLLKQIIGKIASLDEKEFYKSRLESLIKGEVVAYFHIYGKKSKCDDLSLKTKEQNDELKSKKMTDDHEEKGAGTINQMQFSRGG</sequence>
<evidence type="ECO:0000313" key="5">
    <source>
        <dbReference type="Proteomes" id="UP000186808"/>
    </source>
</evidence>
<reference evidence="3 5" key="1">
    <citation type="submission" date="2017-01" db="EMBL/GenBank/DDBJ databases">
        <authorList>
            <person name="Varghese N."/>
            <person name="Submissions S."/>
        </authorList>
    </citation>
    <scope>NUCLEOTIDE SEQUENCE [LARGE SCALE GENOMIC DNA]</scope>
    <source>
        <strain evidence="3 5">ATCC 33342</strain>
    </source>
</reference>
<keyword evidence="5" id="KW-1185">Reference proteome</keyword>
<dbReference type="EMBL" id="FTNL01000013">
    <property type="protein sequence ID" value="SIR48924.1"/>
    <property type="molecule type" value="Genomic_DNA"/>
</dbReference>
<feature type="compositionally biased region" description="Polar residues" evidence="2">
    <location>
        <begin position="527"/>
        <end position="537"/>
    </location>
</feature>
<dbReference type="Gene3D" id="1.25.40.20">
    <property type="entry name" value="Ankyrin repeat-containing domain"/>
    <property type="match status" value="1"/>
</dbReference>
<evidence type="ECO:0000313" key="4">
    <source>
        <dbReference type="EMBL" id="STO24817.1"/>
    </source>
</evidence>